<evidence type="ECO:0000313" key="4">
    <source>
        <dbReference type="EMBL" id="KAF6031986.1"/>
    </source>
</evidence>
<dbReference type="EMBL" id="VXIV02002448">
    <property type="protein sequence ID" value="KAF6025529.1"/>
    <property type="molecule type" value="Genomic_DNA"/>
</dbReference>
<dbReference type="AlphaFoldDB" id="A0A7J7K331"/>
<keyword evidence="1" id="KW-1133">Transmembrane helix</keyword>
<accession>A0A7J7K331</accession>
<keyword evidence="1" id="KW-0812">Transmembrane</keyword>
<evidence type="ECO:0000313" key="3">
    <source>
        <dbReference type="EMBL" id="KAF6025529.1"/>
    </source>
</evidence>
<gene>
    <name evidence="4" type="ORF">EB796_009708</name>
    <name evidence="3" type="ORF">EB796_016165</name>
</gene>
<dbReference type="EMBL" id="VXIV02001548">
    <property type="protein sequence ID" value="KAF6031986.1"/>
    <property type="molecule type" value="Genomic_DNA"/>
</dbReference>
<protein>
    <submittedName>
        <fullName evidence="4">Uncharacterized protein</fullName>
    </submittedName>
</protein>
<keyword evidence="2" id="KW-0732">Signal</keyword>
<name>A0A7J7K331_BUGNE</name>
<feature type="signal peptide" evidence="2">
    <location>
        <begin position="1"/>
        <end position="26"/>
    </location>
</feature>
<keyword evidence="5" id="KW-1185">Reference proteome</keyword>
<dbReference type="Proteomes" id="UP000593567">
    <property type="component" value="Unassembled WGS sequence"/>
</dbReference>
<proteinExistence type="predicted"/>
<reference evidence="4 5" key="1">
    <citation type="submission" date="2019-09" db="EMBL/GenBank/DDBJ databases">
        <authorList>
            <person name="Raiko M."/>
            <person name="Komissarov A."/>
            <person name="Rhodes A."/>
            <person name="Kliver S."/>
            <person name="Lim-Fong G."/>
            <person name="Kwan J."/>
            <person name="O'Brien S.J."/>
            <person name="Lopez J.V."/>
        </authorList>
    </citation>
    <scope>NUCLEOTIDE SEQUENCE [LARGE SCALE GENOMIC DNA]</scope>
    <source>
        <strain evidence="4">Kwan_BN1</strain>
    </source>
</reference>
<keyword evidence="1" id="KW-0472">Membrane</keyword>
<evidence type="ECO:0000256" key="1">
    <source>
        <dbReference type="SAM" id="Phobius"/>
    </source>
</evidence>
<feature type="transmembrane region" description="Helical" evidence="1">
    <location>
        <begin position="146"/>
        <end position="169"/>
    </location>
</feature>
<sequence length="197" mass="21865">MTGNRNSLRYFLQCIILLGICCQVDALVNVTIYNTDSSSLTPEFKEQFKEAITVEAERYCAEKDTKCPALFQNANLSTSIDDVQNDKPNVNLTISIHTADDSKSNLPDRHVVDIIIESRETIQESLDGKEILSCNYSFFGIKPAGAVNWVLISVFAVFTIVLLAVVVYLSKHKVNPADEHYEAIRAKDSSVDGEIAT</sequence>
<reference evidence="4 5" key="2">
    <citation type="submission" date="2020-06" db="EMBL/GenBank/DDBJ databases">
        <title>Draft genome of Bugula neritina, a colonial animal packing powerful symbionts and potential medicines.</title>
        <authorList>
            <person name="Rayko M."/>
        </authorList>
    </citation>
    <scope>NUCLEOTIDE SEQUENCE [LARGE SCALE GENOMIC DNA]</scope>
    <source>
        <strain evidence="4">Kwan_BN1</strain>
    </source>
</reference>
<organism evidence="4 5">
    <name type="scientific">Bugula neritina</name>
    <name type="common">Brown bryozoan</name>
    <name type="synonym">Sertularia neritina</name>
    <dbReference type="NCBI Taxonomy" id="10212"/>
    <lineage>
        <taxon>Eukaryota</taxon>
        <taxon>Metazoa</taxon>
        <taxon>Spiralia</taxon>
        <taxon>Lophotrochozoa</taxon>
        <taxon>Bryozoa</taxon>
        <taxon>Gymnolaemata</taxon>
        <taxon>Cheilostomatida</taxon>
        <taxon>Flustrina</taxon>
        <taxon>Buguloidea</taxon>
        <taxon>Bugulidae</taxon>
        <taxon>Bugula</taxon>
    </lineage>
</organism>
<evidence type="ECO:0000313" key="5">
    <source>
        <dbReference type="Proteomes" id="UP000593567"/>
    </source>
</evidence>
<feature type="chain" id="PRO_5036205936" evidence="2">
    <location>
        <begin position="27"/>
        <end position="197"/>
    </location>
</feature>
<evidence type="ECO:0000256" key="2">
    <source>
        <dbReference type="SAM" id="SignalP"/>
    </source>
</evidence>
<comment type="caution">
    <text evidence="4">The sequence shown here is derived from an EMBL/GenBank/DDBJ whole genome shotgun (WGS) entry which is preliminary data.</text>
</comment>